<organism evidence="7 8">
    <name type="scientific">Hypnocyclicus thermotrophus</name>
    <dbReference type="NCBI Taxonomy" id="1627895"/>
    <lineage>
        <taxon>Bacteria</taxon>
        <taxon>Fusobacteriati</taxon>
        <taxon>Fusobacteriota</taxon>
        <taxon>Fusobacteriia</taxon>
        <taxon>Fusobacteriales</taxon>
        <taxon>Fusobacteriaceae</taxon>
        <taxon>Hypnocyclicus</taxon>
    </lineage>
</organism>
<comment type="caution">
    <text evidence="7">The sequence shown here is derived from an EMBL/GenBank/DDBJ whole genome shotgun (WGS) entry which is preliminary data.</text>
</comment>
<evidence type="ECO:0000256" key="1">
    <source>
        <dbReference type="ARBA" id="ARBA00022475"/>
    </source>
</evidence>
<dbReference type="InterPro" id="IPR050768">
    <property type="entry name" value="UPF0353/GerABKA_families"/>
</dbReference>
<evidence type="ECO:0000256" key="4">
    <source>
        <dbReference type="ARBA" id="ARBA00023136"/>
    </source>
</evidence>
<feature type="transmembrane region" description="Helical" evidence="5">
    <location>
        <begin position="279"/>
        <end position="297"/>
    </location>
</feature>
<dbReference type="InterPro" id="IPR002035">
    <property type="entry name" value="VWF_A"/>
</dbReference>
<evidence type="ECO:0000313" key="7">
    <source>
        <dbReference type="EMBL" id="TDT71847.1"/>
    </source>
</evidence>
<keyword evidence="4 5" id="KW-0472">Membrane</keyword>
<reference evidence="7 8" key="1">
    <citation type="submission" date="2019-03" db="EMBL/GenBank/DDBJ databases">
        <title>Genomic Encyclopedia of Type Strains, Phase IV (KMG-IV): sequencing the most valuable type-strain genomes for metagenomic binning, comparative biology and taxonomic classification.</title>
        <authorList>
            <person name="Goeker M."/>
        </authorList>
    </citation>
    <scope>NUCLEOTIDE SEQUENCE [LARGE SCALE GENOMIC DNA]</scope>
    <source>
        <strain evidence="7 8">DSM 100055</strain>
    </source>
</reference>
<keyword evidence="2 5" id="KW-0812">Transmembrane</keyword>
<evidence type="ECO:0000256" key="3">
    <source>
        <dbReference type="ARBA" id="ARBA00022989"/>
    </source>
</evidence>
<feature type="domain" description="VWFA" evidence="6">
    <location>
        <begin position="81"/>
        <end position="248"/>
    </location>
</feature>
<gene>
    <name evidence="7" type="ORF">EV215_0537</name>
</gene>
<keyword evidence="3 5" id="KW-1133">Transmembrane helix</keyword>
<feature type="transmembrane region" description="Helical" evidence="5">
    <location>
        <begin position="7"/>
        <end position="26"/>
    </location>
</feature>
<dbReference type="AlphaFoldDB" id="A0AA46I5Y4"/>
<feature type="transmembrane region" description="Helical" evidence="5">
    <location>
        <begin position="46"/>
        <end position="64"/>
    </location>
</feature>
<evidence type="ECO:0000259" key="6">
    <source>
        <dbReference type="PROSITE" id="PS50234"/>
    </source>
</evidence>
<accession>A0AA46I5Y4</accession>
<keyword evidence="1" id="KW-1003">Cell membrane</keyword>
<dbReference type="SUPFAM" id="SSF53300">
    <property type="entry name" value="vWA-like"/>
    <property type="match status" value="1"/>
</dbReference>
<sequence length="303" mass="35134">MDFVNKKLIYLIILNILIIIIYYIGSRKKINAKKKLNLNTDIFLEIFKGILYLIILNLIVVSLMQPRKFKKEVTIKSKSNNIFFLIDISKSMLSRDIFPNRLEVEKSIIKKIIENLSGEKIAFIPFSSGAYIQMPLTNDYDMAKMFLDIIDSDLISSGGTDIKDALNLIKNKITNKNDIIIILSDGGDEKIDIKKDYNIFSIGIGSEKGGTIPNIINGEESGFIKDKNGNIVISKLNKENLKKISKQYFEYYDIQNIISKIKNMKKQDREDKIRYYKEYYQYFLGSALLLLLIIYIIEYRRKV</sequence>
<evidence type="ECO:0000256" key="2">
    <source>
        <dbReference type="ARBA" id="ARBA00022692"/>
    </source>
</evidence>
<protein>
    <submittedName>
        <fullName evidence="7">Ca-activated chloride channel family protein</fullName>
    </submittedName>
</protein>
<dbReference type="Proteomes" id="UP000294678">
    <property type="component" value="Unassembled WGS sequence"/>
</dbReference>
<evidence type="ECO:0000256" key="5">
    <source>
        <dbReference type="SAM" id="Phobius"/>
    </source>
</evidence>
<dbReference type="PROSITE" id="PS50234">
    <property type="entry name" value="VWFA"/>
    <property type="match status" value="1"/>
</dbReference>
<proteinExistence type="predicted"/>
<name>A0AA46I5Y4_9FUSO</name>
<dbReference type="PANTHER" id="PTHR22550">
    <property type="entry name" value="SPORE GERMINATION PROTEIN"/>
    <property type="match status" value="1"/>
</dbReference>
<dbReference type="RefSeq" id="WP_134112442.1">
    <property type="nucleotide sequence ID" value="NZ_SOBG01000002.1"/>
</dbReference>
<dbReference type="SMART" id="SM00327">
    <property type="entry name" value="VWA"/>
    <property type="match status" value="1"/>
</dbReference>
<dbReference type="PANTHER" id="PTHR22550:SF5">
    <property type="entry name" value="LEUCINE ZIPPER PROTEIN 4"/>
    <property type="match status" value="1"/>
</dbReference>
<dbReference type="Pfam" id="PF13519">
    <property type="entry name" value="VWA_2"/>
    <property type="match status" value="1"/>
</dbReference>
<dbReference type="InterPro" id="IPR036465">
    <property type="entry name" value="vWFA_dom_sf"/>
</dbReference>
<dbReference type="EMBL" id="SOBG01000002">
    <property type="protein sequence ID" value="TDT71847.1"/>
    <property type="molecule type" value="Genomic_DNA"/>
</dbReference>
<dbReference type="Gene3D" id="3.40.50.410">
    <property type="entry name" value="von Willebrand factor, type A domain"/>
    <property type="match status" value="1"/>
</dbReference>
<keyword evidence="8" id="KW-1185">Reference proteome</keyword>
<evidence type="ECO:0000313" key="8">
    <source>
        <dbReference type="Proteomes" id="UP000294678"/>
    </source>
</evidence>